<comment type="caution">
    <text evidence="1">The sequence shown here is derived from an EMBL/GenBank/DDBJ whole genome shotgun (WGS) entry which is preliminary data.</text>
</comment>
<name>A0A812UNX9_9DINO</name>
<gene>
    <name evidence="1" type="primary">Slc47a1</name>
    <name evidence="1" type="ORF">SNEC2469_LOCUS16816</name>
</gene>
<evidence type="ECO:0000313" key="2">
    <source>
        <dbReference type="Proteomes" id="UP000601435"/>
    </source>
</evidence>
<dbReference type="EMBL" id="CAJNJA010027481">
    <property type="protein sequence ID" value="CAE7576814.1"/>
    <property type="molecule type" value="Genomic_DNA"/>
</dbReference>
<sequence length="128" mass="13971">MEQMNKEIAEKVIKRTLQQIKLKHGQLAISLYSSHTHPSAPPAGAAVAGKDSTTAYCPEMAKSLVSGLSIGVAKALVPVCHLEPCGSEKGSPLREPNYQETEAPLWPREPEVFVEVQDHEHGAYLRTK</sequence>
<organism evidence="1 2">
    <name type="scientific">Symbiodinium necroappetens</name>
    <dbReference type="NCBI Taxonomy" id="1628268"/>
    <lineage>
        <taxon>Eukaryota</taxon>
        <taxon>Sar</taxon>
        <taxon>Alveolata</taxon>
        <taxon>Dinophyceae</taxon>
        <taxon>Suessiales</taxon>
        <taxon>Symbiodiniaceae</taxon>
        <taxon>Symbiodinium</taxon>
    </lineage>
</organism>
<dbReference type="AlphaFoldDB" id="A0A812UNX9"/>
<reference evidence="1" key="1">
    <citation type="submission" date="2021-02" db="EMBL/GenBank/DDBJ databases">
        <authorList>
            <person name="Dougan E. K."/>
            <person name="Rhodes N."/>
            <person name="Thang M."/>
            <person name="Chan C."/>
        </authorList>
    </citation>
    <scope>NUCLEOTIDE SEQUENCE</scope>
</reference>
<dbReference type="OrthoDB" id="10586353at2759"/>
<protein>
    <submittedName>
        <fullName evidence="1">Slc47a1 protein</fullName>
    </submittedName>
</protein>
<proteinExistence type="predicted"/>
<accession>A0A812UNX9</accession>
<dbReference type="Proteomes" id="UP000601435">
    <property type="component" value="Unassembled WGS sequence"/>
</dbReference>
<keyword evidence="2" id="KW-1185">Reference proteome</keyword>
<evidence type="ECO:0000313" key="1">
    <source>
        <dbReference type="EMBL" id="CAE7576814.1"/>
    </source>
</evidence>